<keyword evidence="1" id="KW-1133">Transmembrane helix</keyword>
<feature type="transmembrane region" description="Helical" evidence="1">
    <location>
        <begin position="251"/>
        <end position="278"/>
    </location>
</feature>
<feature type="transmembrane region" description="Helical" evidence="1">
    <location>
        <begin position="299"/>
        <end position="323"/>
    </location>
</feature>
<sequence length="571" mass="63571">LTELMATINVLRAASRKYRFLDELFVCVIRNKMKRSANQAAYAVTASLSSITSKEASLIGKSLVGMLMSNQTGSAAVEEFILTYPALTELDAEFTWFRPTLVAIADELMGKVAYGVKVRAAIGASLSIMDMISDSVIIVNYYANGRSGYANLMVGLVLGNIIFQVILVYVQTRGIGSSRWRMFFLDSLAVMTFVKPGLDAWRVASGQEQQPGAPVDPLVEMMFSKSLEMVFEAIPGMVVQCIAFVESKEKSVMAIMSLLISAASTGMTSTVVTFDVDIDPKKRKNNPKWMGLIPDVNRGLAFGNLFVITTTHILAKGIITALLAVTNSVWMWLFMACDYGLYIAYKFVRSDLPWFIPVPATVTTPFSIAMRTLEKTIVDFTGCLFFRMPMMMGGTWFTFDLAKAQISVLVVAHIYNEYCEDDGTKLDSGTVWTIAGGLFALWLVSFSHFVLRVAVPEYRHTLWSTQTGWQTSCAYFLENEDDKKRVVVFHQNRALWEGRIGGEVKAWVAESWDRWERDEPEWLKKVVPTIPDEYLPAAAAATLGGARERRGSAMASVRESLRVSARESEEE</sequence>
<keyword evidence="3" id="KW-1185">Reference proteome</keyword>
<keyword evidence="1" id="KW-0472">Membrane</keyword>
<comment type="caution">
    <text evidence="2">The sequence shown here is derived from an EMBL/GenBank/DDBJ whole genome shotgun (WGS) entry which is preliminary data.</text>
</comment>
<organism evidence="2 3">
    <name type="scientific">Tetraparma gracilis</name>
    <dbReference type="NCBI Taxonomy" id="2962635"/>
    <lineage>
        <taxon>Eukaryota</taxon>
        <taxon>Sar</taxon>
        <taxon>Stramenopiles</taxon>
        <taxon>Ochrophyta</taxon>
        <taxon>Bolidophyceae</taxon>
        <taxon>Parmales</taxon>
        <taxon>Triparmaceae</taxon>
        <taxon>Tetraparma</taxon>
    </lineage>
</organism>
<protein>
    <submittedName>
        <fullName evidence="2">Uncharacterized protein</fullName>
    </submittedName>
</protein>
<evidence type="ECO:0000313" key="3">
    <source>
        <dbReference type="Proteomes" id="UP001165060"/>
    </source>
</evidence>
<keyword evidence="1" id="KW-0812">Transmembrane</keyword>
<feature type="transmembrane region" description="Helical" evidence="1">
    <location>
        <begin position="149"/>
        <end position="170"/>
    </location>
</feature>
<evidence type="ECO:0000313" key="2">
    <source>
        <dbReference type="EMBL" id="GMI54107.1"/>
    </source>
</evidence>
<name>A0ABQ6NB07_9STRA</name>
<feature type="non-terminal residue" evidence="2">
    <location>
        <position position="1"/>
    </location>
</feature>
<accession>A0ABQ6NB07</accession>
<gene>
    <name evidence="2" type="ORF">TeGR_g7474</name>
</gene>
<dbReference type="Proteomes" id="UP001165060">
    <property type="component" value="Unassembled WGS sequence"/>
</dbReference>
<proteinExistence type="predicted"/>
<dbReference type="EMBL" id="BRYB01006277">
    <property type="protein sequence ID" value="GMI54107.1"/>
    <property type="molecule type" value="Genomic_DNA"/>
</dbReference>
<feature type="transmembrane region" description="Helical" evidence="1">
    <location>
        <begin position="396"/>
        <end position="415"/>
    </location>
</feature>
<feature type="transmembrane region" description="Helical" evidence="1">
    <location>
        <begin position="430"/>
        <end position="451"/>
    </location>
</feature>
<evidence type="ECO:0000256" key="1">
    <source>
        <dbReference type="SAM" id="Phobius"/>
    </source>
</evidence>
<reference evidence="2 3" key="1">
    <citation type="journal article" date="2023" name="Commun. Biol.">
        <title>Genome analysis of Parmales, the sister group of diatoms, reveals the evolutionary specialization of diatoms from phago-mixotrophs to photoautotrophs.</title>
        <authorList>
            <person name="Ban H."/>
            <person name="Sato S."/>
            <person name="Yoshikawa S."/>
            <person name="Yamada K."/>
            <person name="Nakamura Y."/>
            <person name="Ichinomiya M."/>
            <person name="Sato N."/>
            <person name="Blanc-Mathieu R."/>
            <person name="Endo H."/>
            <person name="Kuwata A."/>
            <person name="Ogata H."/>
        </authorList>
    </citation>
    <scope>NUCLEOTIDE SEQUENCE [LARGE SCALE GENOMIC DNA]</scope>
</reference>